<dbReference type="STRING" id="1118061.GCA_000311925_02031"/>
<evidence type="ECO:0000256" key="1">
    <source>
        <dbReference type="ARBA" id="ARBA00010201"/>
    </source>
</evidence>
<dbReference type="OrthoDB" id="9798587at2"/>
<dbReference type="Proteomes" id="UP000318946">
    <property type="component" value="Chromosome"/>
</dbReference>
<dbReference type="Gene3D" id="3.90.960.10">
    <property type="entry name" value="YbaK/aminoacyl-tRNA synthetase-associated domain"/>
    <property type="match status" value="1"/>
</dbReference>
<gene>
    <name evidence="3" type="ORF">A5CBH24_02050</name>
</gene>
<protein>
    <submittedName>
        <fullName evidence="3">Aminoacyl-tRNA deacylase</fullName>
    </submittedName>
</protein>
<dbReference type="PANTHER" id="PTHR31423">
    <property type="entry name" value="YBAK DOMAIN-CONTAINING PROTEIN"/>
    <property type="match status" value="1"/>
</dbReference>
<accession>A0A4Y1WPN9</accession>
<dbReference type="KEGG" id="acou:A5CBH24_02050"/>
<dbReference type="SUPFAM" id="SSF55826">
    <property type="entry name" value="YbaK/ProRS associated domain"/>
    <property type="match status" value="1"/>
</dbReference>
<name>A0A3D3YLF6_9BACT</name>
<comment type="similarity">
    <text evidence="1">Belongs to the PRORSD1 family.</text>
</comment>
<dbReference type="CDD" id="cd04335">
    <property type="entry name" value="PrdX_deacylase"/>
    <property type="match status" value="1"/>
</dbReference>
<evidence type="ECO:0000313" key="4">
    <source>
        <dbReference type="Proteomes" id="UP000318946"/>
    </source>
</evidence>
<keyword evidence="4" id="KW-1185">Reference proteome</keyword>
<feature type="domain" description="YbaK/aminoacyl-tRNA synthetase-associated" evidence="2">
    <location>
        <begin position="30"/>
        <end position="155"/>
    </location>
</feature>
<dbReference type="GeneID" id="78340928"/>
<evidence type="ECO:0000313" key="3">
    <source>
        <dbReference type="EMBL" id="BBL02892.1"/>
    </source>
</evidence>
<dbReference type="InterPro" id="IPR036754">
    <property type="entry name" value="YbaK/aa-tRNA-synt-asso_dom_sf"/>
</dbReference>
<evidence type="ECO:0000259" key="2">
    <source>
        <dbReference type="Pfam" id="PF04073"/>
    </source>
</evidence>
<reference evidence="4" key="1">
    <citation type="submission" date="2019-06" db="EMBL/GenBank/DDBJ databases">
        <title>Alistipes onderdonkii subsp. vulgaris subsp. nov., Alistipes dispar sp. nov. and Alistipes communis sp. nov., isolated from human faeces, and creation of Alistipes onderdonkii subsp. onderdonkii subsp. nov.</title>
        <authorList>
            <person name="Sakamoto M."/>
            <person name="Ikeyama N."/>
            <person name="Ogata Y."/>
            <person name="Suda W."/>
            <person name="Iino T."/>
            <person name="Hattori M."/>
            <person name="Ohkuma M."/>
        </authorList>
    </citation>
    <scope>NUCLEOTIDE SEQUENCE [LARGE SCALE GENOMIC DNA]</scope>
    <source>
        <strain evidence="4">5CBH24</strain>
    </source>
</reference>
<organism evidence="3 4">
    <name type="scientific">Alistipes communis</name>
    <dbReference type="NCBI Taxonomy" id="2585118"/>
    <lineage>
        <taxon>Bacteria</taxon>
        <taxon>Pseudomonadati</taxon>
        <taxon>Bacteroidota</taxon>
        <taxon>Bacteroidia</taxon>
        <taxon>Bacteroidales</taxon>
        <taxon>Rikenellaceae</taxon>
        <taxon>Alistipes</taxon>
    </lineage>
</organism>
<dbReference type="RefSeq" id="WP_141411909.1">
    <property type="nucleotide sequence ID" value="NZ_AP019735.1"/>
</dbReference>
<dbReference type="EMBL" id="AP019735">
    <property type="protein sequence ID" value="BBL02892.1"/>
    <property type="molecule type" value="Genomic_DNA"/>
</dbReference>
<sequence>MWNKPSDSERIDAVTAWLDAADIAYDLYFHPASPTIELAKRHWRDDGSKHCKNLFFRNHKGNRHYLVCFDCDRTLSIHDLEARLHQGKLSFASPERMMRYLGLEPGSVSPFGLINDAEHHVHLFLDRNLLYCPSLSFHPNDCRATVVIARTEFERYLARVGNSYEYLDLYEE</sequence>
<dbReference type="InterPro" id="IPR040285">
    <property type="entry name" value="ProX/PRXD1"/>
</dbReference>
<dbReference type="InterPro" id="IPR007214">
    <property type="entry name" value="YbaK/aa-tRNA-synth-assoc-dom"/>
</dbReference>
<accession>A0A4Y1XPQ7</accession>
<accession>A0A3D3YLF6</accession>
<dbReference type="GO" id="GO:0002161">
    <property type="term" value="F:aminoacyl-tRNA deacylase activity"/>
    <property type="evidence" value="ECO:0007669"/>
    <property type="project" value="InterPro"/>
</dbReference>
<proteinExistence type="inferred from homology"/>
<dbReference type="Pfam" id="PF04073">
    <property type="entry name" value="tRNA_edit"/>
    <property type="match status" value="1"/>
</dbReference>
<dbReference type="AlphaFoldDB" id="A0A3D3YLF6"/>
<dbReference type="PANTHER" id="PTHR31423:SF3">
    <property type="entry name" value="PROLYL-TRNA SYNTHETASE ASSOCIATED DOMAIN-CONTAINING PROTEIN 1-RELATED"/>
    <property type="match status" value="1"/>
</dbReference>